<organism evidence="1 2">
    <name type="scientific">Mannheimia succiniciproducens (strain KCTC 0769BP / MBEL55E)</name>
    <dbReference type="NCBI Taxonomy" id="221988"/>
    <lineage>
        <taxon>Bacteria</taxon>
        <taxon>Pseudomonadati</taxon>
        <taxon>Pseudomonadota</taxon>
        <taxon>Gammaproteobacteria</taxon>
        <taxon>Pasteurellales</taxon>
        <taxon>Pasteurellaceae</taxon>
        <taxon>Basfia</taxon>
    </lineage>
</organism>
<reference evidence="1 2" key="1">
    <citation type="journal article" date="2004" name="Nat. Biotechnol.">
        <title>The genome sequence of the capnophilic rumen bacterium Mannheimia succiniciproducens.</title>
        <authorList>
            <person name="Hong S.H."/>
            <person name="Kim J.S."/>
            <person name="Lee S.Y."/>
            <person name="In Y.H."/>
            <person name="Choi S.S."/>
            <person name="Rih J.-K."/>
            <person name="Kim C.H."/>
            <person name="Jeong H."/>
            <person name="Hur C.G."/>
            <person name="Kim J.J."/>
        </authorList>
    </citation>
    <scope>NUCLEOTIDE SEQUENCE [LARGE SCALE GENOMIC DNA]</scope>
    <source>
        <strain evidence="2">KCTC 0769BP / MBEL55E</strain>
    </source>
</reference>
<accession>Q65TE3</accession>
<dbReference type="Proteomes" id="UP000000607">
    <property type="component" value="Chromosome"/>
</dbReference>
<dbReference type="STRING" id="221988.MS1160"/>
<dbReference type="EMBL" id="AE016827">
    <property type="protein sequence ID" value="AAU37767.1"/>
    <property type="molecule type" value="Genomic_DNA"/>
</dbReference>
<dbReference type="AlphaFoldDB" id="Q65TE3"/>
<evidence type="ECO:0000313" key="2">
    <source>
        <dbReference type="Proteomes" id="UP000000607"/>
    </source>
</evidence>
<gene>
    <name evidence="1" type="ordered locus">MS1160</name>
</gene>
<dbReference type="KEGG" id="msu:MS1160"/>
<keyword evidence="2" id="KW-1185">Reference proteome</keyword>
<sequence>MILISFLNFVYFIKRLKFPMIQASNLSGLKKCGRISPFFYDLD</sequence>
<proteinExistence type="predicted"/>
<name>Q65TE3_MANSM</name>
<protein>
    <submittedName>
        <fullName evidence="1">Uncharacterized protein</fullName>
    </submittedName>
</protein>
<dbReference type="HOGENOM" id="CLU_3235739_0_0_6"/>
<evidence type="ECO:0000313" key="1">
    <source>
        <dbReference type="EMBL" id="AAU37767.1"/>
    </source>
</evidence>